<dbReference type="CDD" id="cd00093">
    <property type="entry name" value="HTH_XRE"/>
    <property type="match status" value="1"/>
</dbReference>
<sequence length="123" mass="13654">MLPPLKPIRSETDYQAALASLGAFFDRNPDAAPQAEADYFEVLAALVESYEEAHYPVAPPTPIEAIKFRMEQMGLEVKDMDGIIGKPNRVYEVLNGTRPLSLAMIRRLHEKLGISADTLIQVV</sequence>
<dbReference type="InterPro" id="IPR039060">
    <property type="entry name" value="Antitox_HigA"/>
</dbReference>
<dbReference type="EMBL" id="CP034670">
    <property type="protein sequence ID" value="AZR60494.1"/>
    <property type="molecule type" value="Genomic_DNA"/>
</dbReference>
<dbReference type="PANTHER" id="PTHR40455:SF1">
    <property type="entry name" value="ANTITOXIN HIGA"/>
    <property type="match status" value="1"/>
</dbReference>
<dbReference type="GO" id="GO:0006355">
    <property type="term" value="P:regulation of DNA-templated transcription"/>
    <property type="evidence" value="ECO:0007669"/>
    <property type="project" value="InterPro"/>
</dbReference>
<dbReference type="Proteomes" id="UP000282435">
    <property type="component" value="Chromosome"/>
</dbReference>
<evidence type="ECO:0000313" key="1">
    <source>
        <dbReference type="EMBL" id="AZR60494.1"/>
    </source>
</evidence>
<protein>
    <submittedName>
        <fullName evidence="1">Transcriptional regulator</fullName>
    </submittedName>
</protein>
<name>A0A3S9SM28_EIKCO</name>
<dbReference type="InterPro" id="IPR001387">
    <property type="entry name" value="Cro/C1-type_HTH"/>
</dbReference>
<dbReference type="OrthoDB" id="9796786at2"/>
<proteinExistence type="predicted"/>
<dbReference type="AlphaFoldDB" id="A0A3S9SM28"/>
<dbReference type="Gene3D" id="1.10.260.40">
    <property type="entry name" value="lambda repressor-like DNA-binding domains"/>
    <property type="match status" value="1"/>
</dbReference>
<reference evidence="1 2" key="1">
    <citation type="submission" date="2018-12" db="EMBL/GenBank/DDBJ databases">
        <title>Genome sequencing of Eikenella corrodens KCOM 3110 (= JS217).</title>
        <authorList>
            <person name="Koo J.-K."/>
            <person name="Park S.-N."/>
            <person name="Lim Y.K."/>
        </authorList>
    </citation>
    <scope>NUCLEOTIDE SEQUENCE [LARGE SCALE GENOMIC DNA]</scope>
    <source>
        <strain evidence="1 2">KCOM 3110</strain>
    </source>
</reference>
<dbReference type="SUPFAM" id="SSF47413">
    <property type="entry name" value="lambda repressor-like DNA-binding domains"/>
    <property type="match status" value="1"/>
</dbReference>
<evidence type="ECO:0000313" key="2">
    <source>
        <dbReference type="Proteomes" id="UP000282435"/>
    </source>
</evidence>
<dbReference type="InterPro" id="IPR010982">
    <property type="entry name" value="Lambda_DNA-bd_dom_sf"/>
</dbReference>
<dbReference type="PANTHER" id="PTHR40455">
    <property type="entry name" value="ANTITOXIN HIGA"/>
    <property type="match status" value="1"/>
</dbReference>
<organism evidence="1 2">
    <name type="scientific">Eikenella corrodens</name>
    <dbReference type="NCBI Taxonomy" id="539"/>
    <lineage>
        <taxon>Bacteria</taxon>
        <taxon>Pseudomonadati</taxon>
        <taxon>Pseudomonadota</taxon>
        <taxon>Betaproteobacteria</taxon>
        <taxon>Neisseriales</taxon>
        <taxon>Neisseriaceae</taxon>
        <taxon>Eikenella</taxon>
    </lineage>
</organism>
<dbReference type="RefSeq" id="WP_126983939.1">
    <property type="nucleotide sequence ID" value="NZ_CP034670.1"/>
</dbReference>
<dbReference type="GO" id="GO:0001046">
    <property type="term" value="F:core promoter sequence-specific DNA binding"/>
    <property type="evidence" value="ECO:0007669"/>
    <property type="project" value="TreeGrafter"/>
</dbReference>
<accession>A0A3S9SM28</accession>
<gene>
    <name evidence="1" type="ORF">ELB75_11060</name>
</gene>